<evidence type="ECO:0000256" key="7">
    <source>
        <dbReference type="ARBA" id="ARBA00022729"/>
    </source>
</evidence>
<dbReference type="Proteomes" id="UP000076848">
    <property type="component" value="Unassembled WGS sequence"/>
</dbReference>
<dbReference type="SUPFAM" id="SSF56601">
    <property type="entry name" value="beta-lactamase/transpeptidase-like"/>
    <property type="match status" value="1"/>
</dbReference>
<comment type="pathway">
    <text evidence="2">Cell wall biogenesis; peptidoglycan biosynthesis.</text>
</comment>
<dbReference type="EMBL" id="FKIF01000008">
    <property type="protein sequence ID" value="SAI72901.1"/>
    <property type="molecule type" value="Genomic_DNA"/>
</dbReference>
<dbReference type="GO" id="GO:0006508">
    <property type="term" value="P:proteolysis"/>
    <property type="evidence" value="ECO:0007669"/>
    <property type="project" value="UniProtKB-KW"/>
</dbReference>
<evidence type="ECO:0000256" key="13">
    <source>
        <dbReference type="PIRSR" id="PIRSR618044-1"/>
    </source>
</evidence>
<evidence type="ECO:0000259" key="17">
    <source>
        <dbReference type="SMART" id="SM00936"/>
    </source>
</evidence>
<evidence type="ECO:0000256" key="11">
    <source>
        <dbReference type="ARBA" id="ARBA00023316"/>
    </source>
</evidence>
<keyword evidence="5 18" id="KW-0121">Carboxypeptidase</keyword>
<evidence type="ECO:0000256" key="4">
    <source>
        <dbReference type="ARBA" id="ARBA00012448"/>
    </source>
</evidence>
<dbReference type="OrthoDB" id="9795979at2"/>
<evidence type="ECO:0000256" key="9">
    <source>
        <dbReference type="ARBA" id="ARBA00022960"/>
    </source>
</evidence>
<dbReference type="Pfam" id="PF07943">
    <property type="entry name" value="PBP5_C"/>
    <property type="match status" value="1"/>
</dbReference>
<sequence>MSFKKTIVASTGAIAILAAFSGVPAQAVTPPSPATAAPAPASSGMEALSRQVPALTAKAWLLLDATSGQVLGEQNADMRIEPASLTKIMTAYLVFQALQNKQITLDQQVLVSERAWKVAADSSKMFIEPNTRVSVDDLISGLLIQSGNDAAIALAEAVSGSVEAFVTRMNQQAEALGLHDTHFASPHGLPSPDTYTTAREIGLLAARLQRDFPQSRKYDVTRQFTYNKITQSNRNRLLWLDPSVDGLKTGHTSSAGYCIVNSAQRPANGLQRRLISVIIGTSSDKLRTQESRTLLEWGFRAFDTVRLYAKGEPAGTAQVWKGDHDAVKTGFANDVFLTVPMGSRIERHEQPADTLIAPLEQGQRVGAVQVTVDGKPAVQVPVVALEPVAQAGIAGRAWDTVRLWMR</sequence>
<dbReference type="SMART" id="SM00936">
    <property type="entry name" value="PBP5_C"/>
    <property type="match status" value="1"/>
</dbReference>
<evidence type="ECO:0000313" key="18">
    <source>
        <dbReference type="EMBL" id="SAI72901.1"/>
    </source>
</evidence>
<feature type="binding site" evidence="14">
    <location>
        <position position="248"/>
    </location>
    <ligand>
        <name>substrate</name>
    </ligand>
</feature>
<feature type="domain" description="Peptidase S11 D-Ala-D-Ala carboxypeptidase A C-terminal" evidence="17">
    <location>
        <begin position="302"/>
        <end position="390"/>
    </location>
</feature>
<evidence type="ECO:0000256" key="3">
    <source>
        <dbReference type="ARBA" id="ARBA00007164"/>
    </source>
</evidence>
<feature type="chain" id="PRO_5007616442" description="serine-type D-Ala-D-Ala carboxypeptidase" evidence="16">
    <location>
        <begin position="28"/>
        <end position="406"/>
    </location>
</feature>
<dbReference type="GO" id="GO:0009002">
    <property type="term" value="F:serine-type D-Ala-D-Ala carboxypeptidase activity"/>
    <property type="evidence" value="ECO:0007669"/>
    <property type="project" value="UniProtKB-EC"/>
</dbReference>
<keyword evidence="8 18" id="KW-0378">Hydrolase</keyword>
<feature type="active site" evidence="13">
    <location>
        <position position="146"/>
    </location>
</feature>
<dbReference type="InterPro" id="IPR001967">
    <property type="entry name" value="Peptidase_S11_N"/>
</dbReference>
<keyword evidence="7 16" id="KW-0732">Signal</keyword>
<dbReference type="InterPro" id="IPR037167">
    <property type="entry name" value="Peptidase_S11_C_sf"/>
</dbReference>
<feature type="active site" description="Acyl-ester intermediate" evidence="13">
    <location>
        <position position="84"/>
    </location>
</feature>
<evidence type="ECO:0000256" key="16">
    <source>
        <dbReference type="SAM" id="SignalP"/>
    </source>
</evidence>
<accession>A0A157SRH0</accession>
<evidence type="ECO:0000256" key="10">
    <source>
        <dbReference type="ARBA" id="ARBA00022984"/>
    </source>
</evidence>
<dbReference type="Gene3D" id="2.60.410.10">
    <property type="entry name" value="D-Ala-D-Ala carboxypeptidase, C-terminal domain"/>
    <property type="match status" value="1"/>
</dbReference>
<feature type="signal peptide" evidence="16">
    <location>
        <begin position="1"/>
        <end position="27"/>
    </location>
</feature>
<dbReference type="InterPro" id="IPR018044">
    <property type="entry name" value="Peptidase_S11"/>
</dbReference>
<evidence type="ECO:0000313" key="19">
    <source>
        <dbReference type="Proteomes" id="UP000076848"/>
    </source>
</evidence>
<gene>
    <name evidence="18" type="primary">dacA</name>
    <name evidence="18" type="ORF">SAMEA3906486_04340</name>
</gene>
<proteinExistence type="inferred from homology"/>
<keyword evidence="19" id="KW-1185">Reference proteome</keyword>
<evidence type="ECO:0000256" key="2">
    <source>
        <dbReference type="ARBA" id="ARBA00004752"/>
    </source>
</evidence>
<dbReference type="PRINTS" id="PR00725">
    <property type="entry name" value="DADACBPTASE1"/>
</dbReference>
<feature type="active site" description="Proton acceptor" evidence="13">
    <location>
        <position position="87"/>
    </location>
</feature>
<dbReference type="STRING" id="288768.SAMEA3906486_04340"/>
<evidence type="ECO:0000256" key="12">
    <source>
        <dbReference type="ARBA" id="ARBA00034000"/>
    </source>
</evidence>
<comment type="similarity">
    <text evidence="3 15">Belongs to the peptidase S11 family.</text>
</comment>
<keyword evidence="9" id="KW-0133">Cell shape</keyword>
<reference evidence="18 19" key="1">
    <citation type="submission" date="2016-04" db="EMBL/GenBank/DDBJ databases">
        <authorList>
            <consortium name="Pathogen Informatics"/>
        </authorList>
    </citation>
    <scope>NUCLEOTIDE SEQUENCE [LARGE SCALE GENOMIC DNA]</scope>
    <source>
        <strain evidence="18 19">H050680373</strain>
    </source>
</reference>
<dbReference type="GO" id="GO:0008360">
    <property type="term" value="P:regulation of cell shape"/>
    <property type="evidence" value="ECO:0007669"/>
    <property type="project" value="UniProtKB-KW"/>
</dbReference>
<keyword evidence="6" id="KW-0645">Protease</keyword>
<dbReference type="AlphaFoldDB" id="A0A157SRH0"/>
<keyword evidence="10" id="KW-0573">Peptidoglycan synthesis</keyword>
<dbReference type="UniPathway" id="UPA00219"/>
<dbReference type="Gene3D" id="3.40.710.10">
    <property type="entry name" value="DD-peptidase/beta-lactamase superfamily"/>
    <property type="match status" value="1"/>
</dbReference>
<organism evidence="18 19">
    <name type="scientific">Bordetella ansorpii</name>
    <dbReference type="NCBI Taxonomy" id="288768"/>
    <lineage>
        <taxon>Bacteria</taxon>
        <taxon>Pseudomonadati</taxon>
        <taxon>Pseudomonadota</taxon>
        <taxon>Betaproteobacteria</taxon>
        <taxon>Burkholderiales</taxon>
        <taxon>Alcaligenaceae</taxon>
        <taxon>Bordetella</taxon>
    </lineage>
</organism>
<comment type="function">
    <text evidence="1">Removes C-terminal D-alanyl residues from sugar-peptide cell wall precursors.</text>
</comment>
<evidence type="ECO:0000256" key="6">
    <source>
        <dbReference type="ARBA" id="ARBA00022670"/>
    </source>
</evidence>
<dbReference type="InterPro" id="IPR015956">
    <property type="entry name" value="Peniciliin-bd_prot_C_sf"/>
</dbReference>
<evidence type="ECO:0000256" key="14">
    <source>
        <dbReference type="PIRSR" id="PIRSR618044-2"/>
    </source>
</evidence>
<dbReference type="GO" id="GO:0009252">
    <property type="term" value="P:peptidoglycan biosynthetic process"/>
    <property type="evidence" value="ECO:0007669"/>
    <property type="project" value="UniProtKB-UniPathway"/>
</dbReference>
<protein>
    <recommendedName>
        <fullName evidence="4">serine-type D-Ala-D-Ala carboxypeptidase</fullName>
        <ecNumber evidence="4">3.4.16.4</ecNumber>
    </recommendedName>
</protein>
<dbReference type="GO" id="GO:0071555">
    <property type="term" value="P:cell wall organization"/>
    <property type="evidence" value="ECO:0007669"/>
    <property type="project" value="UniProtKB-KW"/>
</dbReference>
<evidence type="ECO:0000256" key="15">
    <source>
        <dbReference type="RuleBase" id="RU004016"/>
    </source>
</evidence>
<evidence type="ECO:0000256" key="5">
    <source>
        <dbReference type="ARBA" id="ARBA00022645"/>
    </source>
</evidence>
<evidence type="ECO:0000256" key="8">
    <source>
        <dbReference type="ARBA" id="ARBA00022801"/>
    </source>
</evidence>
<dbReference type="PANTHER" id="PTHR21581:SF6">
    <property type="entry name" value="TRAFFICKING PROTEIN PARTICLE COMPLEX SUBUNIT 12"/>
    <property type="match status" value="1"/>
</dbReference>
<dbReference type="SUPFAM" id="SSF69189">
    <property type="entry name" value="Penicillin-binding protein associated domain"/>
    <property type="match status" value="1"/>
</dbReference>
<dbReference type="PANTHER" id="PTHR21581">
    <property type="entry name" value="D-ALANYL-D-ALANINE CARBOXYPEPTIDASE"/>
    <property type="match status" value="1"/>
</dbReference>
<dbReference type="InterPro" id="IPR012907">
    <property type="entry name" value="Peptidase_S11_C"/>
</dbReference>
<keyword evidence="11" id="KW-0961">Cell wall biogenesis/degradation</keyword>
<dbReference type="Pfam" id="PF00768">
    <property type="entry name" value="Peptidase_S11"/>
    <property type="match status" value="1"/>
</dbReference>
<dbReference type="RefSeq" id="WP_066131715.1">
    <property type="nucleotide sequence ID" value="NZ_FKIF01000008.1"/>
</dbReference>
<comment type="catalytic activity">
    <reaction evidence="12">
        <text>Preferential cleavage: (Ac)2-L-Lys-D-Ala-|-D-Ala. Also transpeptidation of peptidyl-alanyl moieties that are N-acyl substituents of D-alanine.</text>
        <dbReference type="EC" id="3.4.16.4"/>
    </reaction>
</comment>
<dbReference type="InterPro" id="IPR012338">
    <property type="entry name" value="Beta-lactam/transpept-like"/>
</dbReference>
<name>A0A157SRH0_9BORD</name>
<dbReference type="EC" id="3.4.16.4" evidence="4"/>
<evidence type="ECO:0000256" key="1">
    <source>
        <dbReference type="ARBA" id="ARBA00003217"/>
    </source>
</evidence>